<dbReference type="InterPro" id="IPR023188">
    <property type="entry name" value="DPS_DNA-bd_CS"/>
</dbReference>
<dbReference type="GO" id="GO:0008199">
    <property type="term" value="F:ferric iron binding"/>
    <property type="evidence" value="ECO:0007669"/>
    <property type="project" value="InterPro"/>
</dbReference>
<dbReference type="PROSITE" id="PS00818">
    <property type="entry name" value="DPS_1"/>
    <property type="match status" value="1"/>
</dbReference>
<gene>
    <name evidence="4" type="ORF">FC07_GL000894</name>
</gene>
<reference evidence="4 5" key="1">
    <citation type="journal article" date="2015" name="Genome Announc.">
        <title>Expanding the biotechnology potential of lactobacilli through comparative genomics of 213 strains and associated genera.</title>
        <authorList>
            <person name="Sun Z."/>
            <person name="Harris H.M."/>
            <person name="McCann A."/>
            <person name="Guo C."/>
            <person name="Argimon S."/>
            <person name="Zhang W."/>
            <person name="Yang X."/>
            <person name="Jeffery I.B."/>
            <person name="Cooney J.C."/>
            <person name="Kagawa T.F."/>
            <person name="Liu W."/>
            <person name="Song Y."/>
            <person name="Salvetti E."/>
            <person name="Wrobel A."/>
            <person name="Rasinkangas P."/>
            <person name="Parkhill J."/>
            <person name="Rea M.C."/>
            <person name="O'Sullivan O."/>
            <person name="Ritari J."/>
            <person name="Douillard F.P."/>
            <person name="Paul Ross R."/>
            <person name="Yang R."/>
            <person name="Briner A.E."/>
            <person name="Felis G.E."/>
            <person name="de Vos W.M."/>
            <person name="Barrangou R."/>
            <person name="Klaenhammer T.R."/>
            <person name="Caufield P.W."/>
            <person name="Cui Y."/>
            <person name="Zhang H."/>
            <person name="O'Toole P.W."/>
        </authorList>
    </citation>
    <scope>NUCLEOTIDE SEQUENCE [LARGE SCALE GENOMIC DNA]</scope>
    <source>
        <strain evidence="4 5">DSM 20003</strain>
    </source>
</reference>
<evidence type="ECO:0000313" key="5">
    <source>
        <dbReference type="Proteomes" id="UP000051461"/>
    </source>
</evidence>
<dbReference type="EMBL" id="AZDA01000014">
    <property type="protein sequence ID" value="KRK40416.1"/>
    <property type="molecule type" value="Genomic_DNA"/>
</dbReference>
<protein>
    <submittedName>
        <fullName evidence="4">Ferritin Dps family protein</fullName>
    </submittedName>
</protein>
<evidence type="ECO:0000313" key="4">
    <source>
        <dbReference type="EMBL" id="KRK40416.1"/>
    </source>
</evidence>
<dbReference type="PRINTS" id="PR01346">
    <property type="entry name" value="HELNAPAPROT"/>
</dbReference>
<organism evidence="4 5">
    <name type="scientific">Loigolactobacillus bifermentans DSM 20003</name>
    <dbReference type="NCBI Taxonomy" id="1423726"/>
    <lineage>
        <taxon>Bacteria</taxon>
        <taxon>Bacillati</taxon>
        <taxon>Bacillota</taxon>
        <taxon>Bacilli</taxon>
        <taxon>Lactobacillales</taxon>
        <taxon>Lactobacillaceae</taxon>
        <taxon>Loigolactobacillus</taxon>
    </lineage>
</organism>
<evidence type="ECO:0000256" key="1">
    <source>
        <dbReference type="ARBA" id="ARBA00009497"/>
    </source>
</evidence>
<dbReference type="Gene3D" id="1.20.1260.10">
    <property type="match status" value="1"/>
</dbReference>
<dbReference type="InterPro" id="IPR002177">
    <property type="entry name" value="DPS_DNA-bd"/>
</dbReference>
<dbReference type="PANTHER" id="PTHR42932">
    <property type="entry name" value="GENERAL STRESS PROTEIN 20U"/>
    <property type="match status" value="1"/>
</dbReference>
<dbReference type="STRING" id="1423726.FC07_GL000894"/>
<dbReference type="InterPro" id="IPR012347">
    <property type="entry name" value="Ferritin-like"/>
</dbReference>
<dbReference type="InterPro" id="IPR008331">
    <property type="entry name" value="Ferritin_DPS_dom"/>
</dbReference>
<sequence>MTYDFPRTKDHLNQIIADLSQIMVNVHQTHWYMRGPEFFKLHPKMDEFMAAFDDQLDQTAERLIAIGGSPYSTVAEFTAHTGLPEEVVTFGQYALPDYMHRLVKQFEYLRDVYQTGIEITDDEKDFSTQDMLIAFKTDVDKDIWMIKAFLDQGPLD</sequence>
<comment type="caution">
    <text evidence="4">The sequence shown here is derived from an EMBL/GenBank/DDBJ whole genome shotgun (WGS) entry which is preliminary data.</text>
</comment>
<dbReference type="PATRIC" id="fig|1423726.3.peg.919"/>
<dbReference type="GO" id="GO:0016722">
    <property type="term" value="F:oxidoreductase activity, acting on metal ions"/>
    <property type="evidence" value="ECO:0007669"/>
    <property type="project" value="InterPro"/>
</dbReference>
<evidence type="ECO:0000256" key="2">
    <source>
        <dbReference type="RuleBase" id="RU003875"/>
    </source>
</evidence>
<dbReference type="CDD" id="cd01043">
    <property type="entry name" value="DPS"/>
    <property type="match status" value="1"/>
</dbReference>
<dbReference type="InterPro" id="IPR009078">
    <property type="entry name" value="Ferritin-like_SF"/>
</dbReference>
<feature type="domain" description="Ferritin/DPS" evidence="3">
    <location>
        <begin position="10"/>
        <end position="153"/>
    </location>
</feature>
<dbReference type="AlphaFoldDB" id="A0A0R1H1N3"/>
<comment type="similarity">
    <text evidence="1 2">Belongs to the Dps family.</text>
</comment>
<dbReference type="Pfam" id="PF00210">
    <property type="entry name" value="Ferritin"/>
    <property type="match status" value="1"/>
</dbReference>
<proteinExistence type="inferred from homology"/>
<dbReference type="SUPFAM" id="SSF47240">
    <property type="entry name" value="Ferritin-like"/>
    <property type="match status" value="1"/>
</dbReference>
<keyword evidence="5" id="KW-1185">Reference proteome</keyword>
<dbReference type="Proteomes" id="UP000051461">
    <property type="component" value="Unassembled WGS sequence"/>
</dbReference>
<dbReference type="PANTHER" id="PTHR42932:SF1">
    <property type="entry name" value="GENERAL STRESS PROTEIN 20U"/>
    <property type="match status" value="1"/>
</dbReference>
<accession>A0A0R1H1N3</accession>
<name>A0A0R1H1N3_9LACO</name>
<dbReference type="PIRSF" id="PIRSF005900">
    <property type="entry name" value="Dps"/>
    <property type="match status" value="1"/>
</dbReference>
<dbReference type="RefSeq" id="WP_057903595.1">
    <property type="nucleotide sequence ID" value="NZ_AZDA01000014.1"/>
</dbReference>
<evidence type="ECO:0000259" key="3">
    <source>
        <dbReference type="Pfam" id="PF00210"/>
    </source>
</evidence>